<reference evidence="2" key="1">
    <citation type="submission" date="2020-09" db="EMBL/GenBank/DDBJ databases">
        <title>Hoyosella lacisalsi sp. nov., a halotolerant actinobacterium isolated from soil of Lake Gudzhirganskoe.</title>
        <authorList>
            <person name="Yang Q."/>
            <person name="Guo P.Y."/>
            <person name="Liu S.W."/>
            <person name="Li F.N."/>
            <person name="Sun C.H."/>
        </authorList>
    </citation>
    <scope>NUCLEOTIDE SEQUENCE</scope>
    <source>
        <strain evidence="2">G463</strain>
    </source>
</reference>
<accession>A0A927JCF2</accession>
<dbReference type="EMBL" id="JACYWE010000004">
    <property type="protein sequence ID" value="MBD8506563.1"/>
    <property type="molecule type" value="Genomic_DNA"/>
</dbReference>
<keyword evidence="3" id="KW-1185">Reference proteome</keyword>
<dbReference type="PIRSF" id="PIRSF028103">
    <property type="entry name" value="GcvR"/>
    <property type="match status" value="1"/>
</dbReference>
<dbReference type="PROSITE" id="PS51671">
    <property type="entry name" value="ACT"/>
    <property type="match status" value="2"/>
</dbReference>
<dbReference type="GO" id="GO:0006355">
    <property type="term" value="P:regulation of DNA-templated transcription"/>
    <property type="evidence" value="ECO:0007669"/>
    <property type="project" value="InterPro"/>
</dbReference>
<feature type="domain" description="ACT" evidence="1">
    <location>
        <begin position="86"/>
        <end position="167"/>
    </location>
</feature>
<comment type="caution">
    <text evidence="2">The sequence shown here is derived from an EMBL/GenBank/DDBJ whole genome shotgun (WGS) entry which is preliminary data.</text>
</comment>
<dbReference type="SUPFAM" id="SSF55021">
    <property type="entry name" value="ACT-like"/>
    <property type="match status" value="2"/>
</dbReference>
<dbReference type="Gene3D" id="3.30.70.260">
    <property type="match status" value="2"/>
</dbReference>
<dbReference type="InterPro" id="IPR002912">
    <property type="entry name" value="ACT_dom"/>
</dbReference>
<sequence>MTVIGDDRAGLVSALANVITAHRGNWERSQMAELAGKFAGILVVTVPAEQADELIAATRALDGLLDVSVHEGARPAAAGEKPRHLAISVLGNDHPGIVHELSSALSSRGLSIDKVTTSTREAPMAGGMLFEAHLEVRLPRDIEVSSIRSDLERIAAELLVDLEIDERHDAAS</sequence>
<dbReference type="InterPro" id="IPR050990">
    <property type="entry name" value="UPF0237/GcvR_regulator"/>
</dbReference>
<evidence type="ECO:0000259" key="1">
    <source>
        <dbReference type="PROSITE" id="PS51671"/>
    </source>
</evidence>
<protein>
    <submittedName>
        <fullName evidence="2">Amino acid-binding ACT protein</fullName>
    </submittedName>
</protein>
<proteinExistence type="predicted"/>
<dbReference type="PANTHER" id="PTHR34875">
    <property type="entry name" value="UPF0237 PROTEIN MJ1558"/>
    <property type="match status" value="1"/>
</dbReference>
<dbReference type="Pfam" id="PF01842">
    <property type="entry name" value="ACT"/>
    <property type="match status" value="1"/>
</dbReference>
<organism evidence="2 3">
    <name type="scientific">Lolliginicoccus lacisalsi</name>
    <dbReference type="NCBI Taxonomy" id="2742202"/>
    <lineage>
        <taxon>Bacteria</taxon>
        <taxon>Bacillati</taxon>
        <taxon>Actinomycetota</taxon>
        <taxon>Actinomycetes</taxon>
        <taxon>Mycobacteriales</taxon>
        <taxon>Hoyosellaceae</taxon>
        <taxon>Lolliginicoccus</taxon>
    </lineage>
</organism>
<feature type="domain" description="ACT" evidence="1">
    <location>
        <begin position="1"/>
        <end position="75"/>
    </location>
</feature>
<dbReference type="InterPro" id="IPR045865">
    <property type="entry name" value="ACT-like_dom_sf"/>
</dbReference>
<dbReference type="CDD" id="cd04869">
    <property type="entry name" value="ACT_GcvR_2"/>
    <property type="match status" value="1"/>
</dbReference>
<evidence type="ECO:0000313" key="2">
    <source>
        <dbReference type="EMBL" id="MBD8506563.1"/>
    </source>
</evidence>
<evidence type="ECO:0000313" key="3">
    <source>
        <dbReference type="Proteomes" id="UP000642993"/>
    </source>
</evidence>
<gene>
    <name evidence="2" type="ORF">HT102_08700</name>
</gene>
<dbReference type="Pfam" id="PF13740">
    <property type="entry name" value="ACT_6"/>
    <property type="match status" value="1"/>
</dbReference>
<dbReference type="PANTHER" id="PTHR34875:SF6">
    <property type="entry name" value="UPF0237 PROTEIN MJ1558"/>
    <property type="match status" value="1"/>
</dbReference>
<dbReference type="AlphaFoldDB" id="A0A927JCF2"/>
<dbReference type="Proteomes" id="UP000642993">
    <property type="component" value="Unassembled WGS sequence"/>
</dbReference>
<name>A0A927JCF2_9ACTN</name>
<dbReference type="InterPro" id="IPR016867">
    <property type="entry name" value="GcvR"/>
</dbReference>